<gene>
    <name evidence="2" type="ORF">BCV70DRAFT_201027</name>
</gene>
<organism evidence="2 3">
    <name type="scientific">Testicularia cyperi</name>
    <dbReference type="NCBI Taxonomy" id="1882483"/>
    <lineage>
        <taxon>Eukaryota</taxon>
        <taxon>Fungi</taxon>
        <taxon>Dikarya</taxon>
        <taxon>Basidiomycota</taxon>
        <taxon>Ustilaginomycotina</taxon>
        <taxon>Ustilaginomycetes</taxon>
        <taxon>Ustilaginales</taxon>
        <taxon>Anthracoideaceae</taxon>
        <taxon>Testicularia</taxon>
    </lineage>
</organism>
<dbReference type="EMBL" id="KZ819195">
    <property type="protein sequence ID" value="PWY99461.1"/>
    <property type="molecule type" value="Genomic_DNA"/>
</dbReference>
<feature type="region of interest" description="Disordered" evidence="1">
    <location>
        <begin position="1"/>
        <end position="27"/>
    </location>
</feature>
<evidence type="ECO:0000313" key="2">
    <source>
        <dbReference type="EMBL" id="PWY99461.1"/>
    </source>
</evidence>
<feature type="compositionally biased region" description="Low complexity" evidence="1">
    <location>
        <begin position="14"/>
        <end position="27"/>
    </location>
</feature>
<reference evidence="2 3" key="1">
    <citation type="journal article" date="2018" name="Mol. Biol. Evol.">
        <title>Broad Genomic Sampling Reveals a Smut Pathogenic Ancestry of the Fungal Clade Ustilaginomycotina.</title>
        <authorList>
            <person name="Kijpornyongpan T."/>
            <person name="Mondo S.J."/>
            <person name="Barry K."/>
            <person name="Sandor L."/>
            <person name="Lee J."/>
            <person name="Lipzen A."/>
            <person name="Pangilinan J."/>
            <person name="LaButti K."/>
            <person name="Hainaut M."/>
            <person name="Henrissat B."/>
            <person name="Grigoriev I.V."/>
            <person name="Spatafora J.W."/>
            <person name="Aime M.C."/>
        </authorList>
    </citation>
    <scope>NUCLEOTIDE SEQUENCE [LARGE SCALE GENOMIC DNA]</scope>
    <source>
        <strain evidence="2 3">MCA 3645</strain>
    </source>
</reference>
<evidence type="ECO:0000313" key="3">
    <source>
        <dbReference type="Proteomes" id="UP000246740"/>
    </source>
</evidence>
<protein>
    <submittedName>
        <fullName evidence="2">Uncharacterized protein</fullName>
    </submittedName>
</protein>
<proteinExistence type="predicted"/>
<accession>A0A317XN08</accession>
<evidence type="ECO:0000256" key="1">
    <source>
        <dbReference type="SAM" id="MobiDB-lite"/>
    </source>
</evidence>
<keyword evidence="3" id="KW-1185">Reference proteome</keyword>
<dbReference type="Proteomes" id="UP000246740">
    <property type="component" value="Unassembled WGS sequence"/>
</dbReference>
<name>A0A317XN08_9BASI</name>
<sequence>MSHPVMRPRPPSPQAQAPSPSKSSFLPLSLSLSARPYRESAQYMNSKHIKLAGSTDYTDPRRKANTQTETDWHFTTKKKDSFTTRDTLARSPEL</sequence>
<dbReference type="InParanoid" id="A0A317XN08"/>
<dbReference type="AlphaFoldDB" id="A0A317XN08"/>